<protein>
    <submittedName>
        <fullName evidence="1">Uncharacterized protein</fullName>
    </submittedName>
</protein>
<dbReference type="AlphaFoldDB" id="A0A383ECW5"/>
<feature type="non-terminal residue" evidence="1">
    <location>
        <position position="231"/>
    </location>
</feature>
<evidence type="ECO:0000313" key="1">
    <source>
        <dbReference type="EMBL" id="SVE54233.1"/>
    </source>
</evidence>
<gene>
    <name evidence="1" type="ORF">METZ01_LOCUS507087</name>
</gene>
<organism evidence="1">
    <name type="scientific">marine metagenome</name>
    <dbReference type="NCBI Taxonomy" id="408172"/>
    <lineage>
        <taxon>unclassified sequences</taxon>
        <taxon>metagenomes</taxon>
        <taxon>ecological metagenomes</taxon>
    </lineage>
</organism>
<feature type="non-terminal residue" evidence="1">
    <location>
        <position position="1"/>
    </location>
</feature>
<dbReference type="EMBL" id="UINC01224558">
    <property type="protein sequence ID" value="SVE54233.1"/>
    <property type="molecule type" value="Genomic_DNA"/>
</dbReference>
<accession>A0A383ECW5</accession>
<proteinExistence type="predicted"/>
<sequence>DLFKPSIKLFWETPYDLIVFDNYPTHQISSHWQRLFAKKIIAQKSALSWISGPEIKLSSAKVFFPFFHLNSEKSISMDNNHYPWSLSENINNFPFSLSTYSNSGSINEAEFPPLKPGMIVSSNSKNIQSIAHLNSVPEIPVLFIGEEESLRSSVWTTPDLYSLYYKLTGTKKSEIFPEFWKDIFEWLMKAKGDNDMFFRLDKEFYQQGELIKVMGNKFGQLSPDSKVAITI</sequence>
<reference evidence="1" key="1">
    <citation type="submission" date="2018-05" db="EMBL/GenBank/DDBJ databases">
        <authorList>
            <person name="Lanie J.A."/>
            <person name="Ng W.-L."/>
            <person name="Kazmierczak K.M."/>
            <person name="Andrzejewski T.M."/>
            <person name="Davidsen T.M."/>
            <person name="Wayne K.J."/>
            <person name="Tettelin H."/>
            <person name="Glass J.I."/>
            <person name="Rusch D."/>
            <person name="Podicherti R."/>
            <person name="Tsui H.-C.T."/>
            <person name="Winkler M.E."/>
        </authorList>
    </citation>
    <scope>NUCLEOTIDE SEQUENCE</scope>
</reference>
<name>A0A383ECW5_9ZZZZ</name>